<accession>A0A448WH55</accession>
<sequence>MATRGHTNLMLSGDEQMTHSITGSCLDSSRSRHLEQSNGVQWTSSATVYSGLESRPAFDSGKLC</sequence>
<organism evidence="1 2">
    <name type="scientific">Protopolystoma xenopodis</name>
    <dbReference type="NCBI Taxonomy" id="117903"/>
    <lineage>
        <taxon>Eukaryota</taxon>
        <taxon>Metazoa</taxon>
        <taxon>Spiralia</taxon>
        <taxon>Lophotrochozoa</taxon>
        <taxon>Platyhelminthes</taxon>
        <taxon>Monogenea</taxon>
        <taxon>Polyopisthocotylea</taxon>
        <taxon>Polystomatidea</taxon>
        <taxon>Polystomatidae</taxon>
        <taxon>Protopolystoma</taxon>
    </lineage>
</organism>
<comment type="caution">
    <text evidence="1">The sequence shown here is derived from an EMBL/GenBank/DDBJ whole genome shotgun (WGS) entry which is preliminary data.</text>
</comment>
<dbReference type="Proteomes" id="UP000784294">
    <property type="component" value="Unassembled WGS sequence"/>
</dbReference>
<proteinExistence type="predicted"/>
<dbReference type="AlphaFoldDB" id="A0A448WH55"/>
<evidence type="ECO:0000313" key="2">
    <source>
        <dbReference type="Proteomes" id="UP000784294"/>
    </source>
</evidence>
<protein>
    <submittedName>
        <fullName evidence="1">Uncharacterized protein</fullName>
    </submittedName>
</protein>
<gene>
    <name evidence="1" type="ORF">PXEA_LOCUS5061</name>
</gene>
<reference evidence="1" key="1">
    <citation type="submission" date="2018-11" db="EMBL/GenBank/DDBJ databases">
        <authorList>
            <consortium name="Pathogen Informatics"/>
        </authorList>
    </citation>
    <scope>NUCLEOTIDE SEQUENCE</scope>
</reference>
<evidence type="ECO:0000313" key="1">
    <source>
        <dbReference type="EMBL" id="VEL11621.1"/>
    </source>
</evidence>
<dbReference type="EMBL" id="CAAALY010012335">
    <property type="protein sequence ID" value="VEL11621.1"/>
    <property type="molecule type" value="Genomic_DNA"/>
</dbReference>
<keyword evidence="2" id="KW-1185">Reference proteome</keyword>
<name>A0A448WH55_9PLAT</name>